<keyword evidence="1" id="KW-0677">Repeat</keyword>
<dbReference type="InterPro" id="IPR000800">
    <property type="entry name" value="Notch_dom"/>
</dbReference>
<evidence type="ECO:0000259" key="6">
    <source>
        <dbReference type="SMART" id="SM00004"/>
    </source>
</evidence>
<feature type="region of interest" description="Disordered" evidence="5">
    <location>
        <begin position="794"/>
        <end position="818"/>
    </location>
</feature>
<dbReference type="GeneID" id="7443476"/>
<evidence type="ECO:0000313" key="7">
    <source>
        <dbReference type="EMBL" id="EED90820.1"/>
    </source>
</evidence>
<feature type="region of interest" description="Disordered" evidence="5">
    <location>
        <begin position="98"/>
        <end position="118"/>
    </location>
</feature>
<dbReference type="Gene3D" id="1.10.530.10">
    <property type="match status" value="1"/>
</dbReference>
<feature type="compositionally biased region" description="Pro residues" evidence="5">
    <location>
        <begin position="204"/>
        <end position="213"/>
    </location>
</feature>
<accession>B8C6K1</accession>
<feature type="region of interest" description="Disordered" evidence="5">
    <location>
        <begin position="202"/>
        <end position="228"/>
    </location>
</feature>
<proteinExistence type="predicted"/>
<dbReference type="GO" id="GO:0004568">
    <property type="term" value="F:chitinase activity"/>
    <property type="evidence" value="ECO:0007669"/>
    <property type="project" value="InterPro"/>
</dbReference>
<name>B8C6K1_THAPS</name>
<feature type="compositionally biased region" description="Polar residues" evidence="5">
    <location>
        <begin position="797"/>
        <end position="816"/>
    </location>
</feature>
<keyword evidence="3" id="KW-1015">Disulfide bond</keyword>
<feature type="domain" description="LNR" evidence="6">
    <location>
        <begin position="728"/>
        <end position="765"/>
    </location>
</feature>
<evidence type="ECO:0000313" key="8">
    <source>
        <dbReference type="Proteomes" id="UP000001449"/>
    </source>
</evidence>
<dbReference type="InterPro" id="IPR000726">
    <property type="entry name" value="Glyco_hydro_19_cat"/>
</dbReference>
<dbReference type="InterPro" id="IPR023346">
    <property type="entry name" value="Lysozyme-like_dom_sf"/>
</dbReference>
<organism evidence="7 8">
    <name type="scientific">Thalassiosira pseudonana</name>
    <name type="common">Marine diatom</name>
    <name type="synonym">Cyclotella nana</name>
    <dbReference type="NCBI Taxonomy" id="35128"/>
    <lineage>
        <taxon>Eukaryota</taxon>
        <taxon>Sar</taxon>
        <taxon>Stramenopiles</taxon>
        <taxon>Ochrophyta</taxon>
        <taxon>Bacillariophyta</taxon>
        <taxon>Coscinodiscophyceae</taxon>
        <taxon>Thalassiosirophycidae</taxon>
        <taxon>Thalassiosirales</taxon>
        <taxon>Thalassiosiraceae</taxon>
        <taxon>Thalassiosira</taxon>
    </lineage>
</organism>
<keyword evidence="4" id="KW-0325">Glycoprotein</keyword>
<dbReference type="GO" id="GO:0016998">
    <property type="term" value="P:cell wall macromolecule catabolic process"/>
    <property type="evidence" value="ECO:0007669"/>
    <property type="project" value="InterPro"/>
</dbReference>
<dbReference type="CDD" id="cd00325">
    <property type="entry name" value="chitinase_GH19"/>
    <property type="match status" value="1"/>
</dbReference>
<gene>
    <name evidence="7" type="ORF">THAPSDRAFT_23700</name>
</gene>
<dbReference type="PANTHER" id="PTHR22595">
    <property type="entry name" value="CHITINASE-RELATED"/>
    <property type="match status" value="1"/>
</dbReference>
<evidence type="ECO:0000256" key="4">
    <source>
        <dbReference type="ARBA" id="ARBA00023180"/>
    </source>
</evidence>
<dbReference type="PANTHER" id="PTHR22595:SF79">
    <property type="entry name" value="CHITINASE 12"/>
    <property type="match status" value="1"/>
</dbReference>
<dbReference type="eggNOG" id="KOG4742">
    <property type="taxonomic scope" value="Eukaryota"/>
</dbReference>
<dbReference type="HOGENOM" id="CLU_281129_0_0_1"/>
<dbReference type="SMR" id="B8C6K1"/>
<dbReference type="AlphaFoldDB" id="B8C6K1"/>
<dbReference type="SMART" id="SM00004">
    <property type="entry name" value="NL"/>
    <property type="match status" value="2"/>
</dbReference>
<reference evidence="7 8" key="2">
    <citation type="journal article" date="2008" name="Nature">
        <title>The Phaeodactylum genome reveals the evolutionary history of diatom genomes.</title>
        <authorList>
            <person name="Bowler C."/>
            <person name="Allen A.E."/>
            <person name="Badger J.H."/>
            <person name="Grimwood J."/>
            <person name="Jabbari K."/>
            <person name="Kuo A."/>
            <person name="Maheswari U."/>
            <person name="Martens C."/>
            <person name="Maumus F."/>
            <person name="Otillar R.P."/>
            <person name="Rayko E."/>
            <person name="Salamov A."/>
            <person name="Vandepoele K."/>
            <person name="Beszteri B."/>
            <person name="Gruber A."/>
            <person name="Heijde M."/>
            <person name="Katinka M."/>
            <person name="Mock T."/>
            <person name="Valentin K."/>
            <person name="Verret F."/>
            <person name="Berges J.A."/>
            <person name="Brownlee C."/>
            <person name="Cadoret J.P."/>
            <person name="Chiovitti A."/>
            <person name="Choi C.J."/>
            <person name="Coesel S."/>
            <person name="De Martino A."/>
            <person name="Detter J.C."/>
            <person name="Durkin C."/>
            <person name="Falciatore A."/>
            <person name="Fournet J."/>
            <person name="Haruta M."/>
            <person name="Huysman M.J."/>
            <person name="Jenkins B.D."/>
            <person name="Jiroutova K."/>
            <person name="Jorgensen R.E."/>
            <person name="Joubert Y."/>
            <person name="Kaplan A."/>
            <person name="Kroger N."/>
            <person name="Kroth P.G."/>
            <person name="La Roche J."/>
            <person name="Lindquist E."/>
            <person name="Lommer M."/>
            <person name="Martin-Jezequel V."/>
            <person name="Lopez P.J."/>
            <person name="Lucas S."/>
            <person name="Mangogna M."/>
            <person name="McGinnis K."/>
            <person name="Medlin L.K."/>
            <person name="Montsant A."/>
            <person name="Oudot-Le Secq M.P."/>
            <person name="Napoli C."/>
            <person name="Obornik M."/>
            <person name="Parker M.S."/>
            <person name="Petit J.L."/>
            <person name="Porcel B.M."/>
            <person name="Poulsen N."/>
            <person name="Robison M."/>
            <person name="Rychlewski L."/>
            <person name="Rynearson T.A."/>
            <person name="Schmutz J."/>
            <person name="Shapiro H."/>
            <person name="Siaut M."/>
            <person name="Stanley M."/>
            <person name="Sussman M.R."/>
            <person name="Taylor A.R."/>
            <person name="Vardi A."/>
            <person name="von Dassow P."/>
            <person name="Vyverman W."/>
            <person name="Willis A."/>
            <person name="Wyrwicz L.S."/>
            <person name="Rokhsar D.S."/>
            <person name="Weissenbach J."/>
            <person name="Armbrust E.V."/>
            <person name="Green B.R."/>
            <person name="Van de Peer Y."/>
            <person name="Grigoriev I.V."/>
        </authorList>
    </citation>
    <scope>NUCLEOTIDE SEQUENCE [LARGE SCALE GENOMIC DNA]</scope>
    <source>
        <strain evidence="7 8">CCMP1335</strain>
    </source>
</reference>
<keyword evidence="2" id="KW-0611">Plant defense</keyword>
<sequence>MTLGEDDLGESYKRKLRGTQQQHNNYRHLQAASASYLQSHPWYPSHTLLTCLSSPNDGPPPNWMTWEGGYAEKHLFETKEACCAAWFVEGVCGGASVEEDEINQEENNNNEGDERDNGDGLITENMSNLITSYDELGVPRPNNSNEAVVVAPADTITPAIDVDTITSFEEPTVEANNMVTTSAIVEDPIVRKDKTEIVGIPKVQVPPPAPATQPVPSSSSSNSNASPYTIDKSSFGEVAVASVSCQGGCPSGSQCVGNQASGQLIKDEECAPCNSGQTWWPCDVQGLCWCWLDGTDRIAPAPESGLEVEVDDPHYTVCDDILTKEVFDAIAPQAADPYSYTGLCDAILSYNAYHTEKVFGMGDLYQRTAELAAFLGNTLHESDEFKAGREYLMCADRKTVGGEVYCKPCDPGSFDWATFTCGHSLVTGSAEFNEYCQPSSVPPEACNCGDGIGQSGELEGYVPAKSLFFGRGAIQLSWNYNYIGASVALTGDPNTFCENPDLVATEGRYAWGAGIYFWMEHSKELTTSHMQALSMDFGGTLNNINGGLECPAHGGWHEDAVKARVNRYCRASKALGLPNLMSMGGCAGLEEKLTACLSEGTCTDCQDFVGTNPGEHVVGFVPPGHSSSVTPIVEATVDNATGPSLCDDGLMALDGHPGCCVPNSNFIGDGACDSESPYNTAECGWDGGDCCKATCNESSIFGCKSHLGESFEEYGPHGYYCLDPSQADSVDPDRCNVEEKERIGDGKCNPMYNTVGCNFDGGDCCEQTCDDEFAFFPCGSGVVSYQCIDPRFKSETSEPTPQPTQKIVTPSPSRNPVTPAPYNKPSSLMTAQAEMFASKPSSSTVVQVPRDQPCPSDFLECGSGIFVGRNPSNRCLFYQCPDHEEQVVVSTNAGDGHPFASSIASALNGKTNEIEEVDAQTFNDPTKAPITPTNVCALELRECKDGSFVGRDPNNRCNFSPCPKDMTMASSVTSASAQSVGTSLNVCEQGLRECADGSFVGRDPNNSCDYFLCPKAMASMASSVSDEQGGRHHKDSDTTIAGEVANEFGKPHDTPEDIGEYSKGRTTSPEASNVGVVSIASSMANAQEASDKSQTQQHQPDSSQNYAQHKKGNRSR</sequence>
<dbReference type="Proteomes" id="UP000001449">
    <property type="component" value="Chromosome 8"/>
</dbReference>
<keyword evidence="8" id="KW-1185">Reference proteome</keyword>
<dbReference type="PaxDb" id="35128-Thaps23700"/>
<evidence type="ECO:0000256" key="1">
    <source>
        <dbReference type="ARBA" id="ARBA00022737"/>
    </source>
</evidence>
<dbReference type="Gene3D" id="4.10.470.20">
    <property type="match status" value="1"/>
</dbReference>
<dbReference type="GO" id="GO:0006952">
    <property type="term" value="P:defense response"/>
    <property type="evidence" value="ECO:0007669"/>
    <property type="project" value="UniProtKB-KW"/>
</dbReference>
<evidence type="ECO:0000256" key="2">
    <source>
        <dbReference type="ARBA" id="ARBA00022821"/>
    </source>
</evidence>
<reference evidence="7 8" key="1">
    <citation type="journal article" date="2004" name="Science">
        <title>The genome of the diatom Thalassiosira pseudonana: ecology, evolution, and metabolism.</title>
        <authorList>
            <person name="Armbrust E.V."/>
            <person name="Berges J.A."/>
            <person name="Bowler C."/>
            <person name="Green B.R."/>
            <person name="Martinez D."/>
            <person name="Putnam N.H."/>
            <person name="Zhou S."/>
            <person name="Allen A.E."/>
            <person name="Apt K.E."/>
            <person name="Bechner M."/>
            <person name="Brzezinski M.A."/>
            <person name="Chaal B.K."/>
            <person name="Chiovitti A."/>
            <person name="Davis A.K."/>
            <person name="Demarest M.S."/>
            <person name="Detter J.C."/>
            <person name="Glavina T."/>
            <person name="Goodstein D."/>
            <person name="Hadi M.Z."/>
            <person name="Hellsten U."/>
            <person name="Hildebrand M."/>
            <person name="Jenkins B.D."/>
            <person name="Jurka J."/>
            <person name="Kapitonov V.V."/>
            <person name="Kroger N."/>
            <person name="Lau W.W."/>
            <person name="Lane T.W."/>
            <person name="Larimer F.W."/>
            <person name="Lippmeier J.C."/>
            <person name="Lucas S."/>
            <person name="Medina M."/>
            <person name="Montsant A."/>
            <person name="Obornik M."/>
            <person name="Parker M.S."/>
            <person name="Palenik B."/>
            <person name="Pazour G.J."/>
            <person name="Richardson P.M."/>
            <person name="Rynearson T.A."/>
            <person name="Saito M.A."/>
            <person name="Schwartz D.C."/>
            <person name="Thamatrakoln K."/>
            <person name="Valentin K."/>
            <person name="Vardi A."/>
            <person name="Wilkerson F.P."/>
            <person name="Rokhsar D.S."/>
        </authorList>
    </citation>
    <scope>NUCLEOTIDE SEQUENCE [LARGE SCALE GENOMIC DNA]</scope>
    <source>
        <strain evidence="7 8">CCMP1335</strain>
    </source>
</reference>
<feature type="compositionally biased region" description="Basic and acidic residues" evidence="5">
    <location>
        <begin position="1049"/>
        <end position="1063"/>
    </location>
</feature>
<feature type="compositionally biased region" description="Polar residues" evidence="5">
    <location>
        <begin position="1079"/>
        <end position="1107"/>
    </location>
</feature>
<dbReference type="GO" id="GO:0006032">
    <property type="term" value="P:chitin catabolic process"/>
    <property type="evidence" value="ECO:0007669"/>
    <property type="project" value="InterPro"/>
</dbReference>
<protein>
    <recommendedName>
        <fullName evidence="6">LNR domain-containing protein</fullName>
    </recommendedName>
</protein>
<dbReference type="InParanoid" id="B8C6K1"/>
<dbReference type="RefSeq" id="XP_002291969.1">
    <property type="nucleotide sequence ID" value="XM_002291933.1"/>
</dbReference>
<dbReference type="EMBL" id="CM000644">
    <property type="protein sequence ID" value="EED90820.1"/>
    <property type="molecule type" value="Genomic_DNA"/>
</dbReference>
<feature type="compositionally biased region" description="Low complexity" evidence="5">
    <location>
        <begin position="214"/>
        <end position="227"/>
    </location>
</feature>
<evidence type="ECO:0000256" key="5">
    <source>
        <dbReference type="SAM" id="MobiDB-lite"/>
    </source>
</evidence>
<evidence type="ECO:0000256" key="3">
    <source>
        <dbReference type="ARBA" id="ARBA00023157"/>
    </source>
</evidence>
<feature type="domain" description="LNR" evidence="6">
    <location>
        <begin position="652"/>
        <end position="691"/>
    </location>
</feature>
<dbReference type="Pfam" id="PF00182">
    <property type="entry name" value="Glyco_hydro_19"/>
    <property type="match status" value="1"/>
</dbReference>
<feature type="region of interest" description="Disordered" evidence="5">
    <location>
        <begin position="1046"/>
        <end position="1116"/>
    </location>
</feature>
<dbReference type="SUPFAM" id="SSF53955">
    <property type="entry name" value="Lysozyme-like"/>
    <property type="match status" value="1"/>
</dbReference>
<dbReference type="Gene3D" id="3.30.20.10">
    <property type="entry name" value="Endochitinase, domain 2"/>
    <property type="match status" value="1"/>
</dbReference>
<dbReference type="KEGG" id="tps:THAPSDRAFT_23700"/>